<dbReference type="InterPro" id="IPR025421">
    <property type="entry name" value="DUF4148"/>
</dbReference>
<dbReference type="Pfam" id="PF13663">
    <property type="entry name" value="DUF4148"/>
    <property type="match status" value="1"/>
</dbReference>
<feature type="signal peptide" evidence="1">
    <location>
        <begin position="1"/>
        <end position="25"/>
    </location>
</feature>
<keyword evidence="3" id="KW-1185">Reference proteome</keyword>
<dbReference type="OrthoDB" id="9021950at2"/>
<dbReference type="KEGG" id="tvl:FAZ95_32210"/>
<evidence type="ECO:0000313" key="2">
    <source>
        <dbReference type="EMBL" id="QCP53683.1"/>
    </source>
</evidence>
<keyword evidence="1" id="KW-0732">Signal</keyword>
<feature type="chain" id="PRO_5020718096" evidence="1">
    <location>
        <begin position="26"/>
        <end position="129"/>
    </location>
</feature>
<evidence type="ECO:0000313" key="3">
    <source>
        <dbReference type="Proteomes" id="UP000298656"/>
    </source>
</evidence>
<name>A0A4P8J162_9BURK</name>
<evidence type="ECO:0000256" key="1">
    <source>
        <dbReference type="SAM" id="SignalP"/>
    </source>
</evidence>
<protein>
    <submittedName>
        <fullName evidence="2">DUF4148 domain-containing protein</fullName>
    </submittedName>
</protein>
<sequence length="129" mass="13533">MKLTTLLNRSVIATLLLSASLTAFAGGGSRAPVYPYASSTSNIERVSANAAPTVAFEADANAVAGGNAATGKTRAQVRAELLQAQEAGLVPIHTNDYPPSAETIARNRVRFHQVEQAWQARGQATVADR</sequence>
<accession>A0A4P8J162</accession>
<proteinExistence type="predicted"/>
<organism evidence="2 3">
    <name type="scientific">Trinickia violacea</name>
    <dbReference type="NCBI Taxonomy" id="2571746"/>
    <lineage>
        <taxon>Bacteria</taxon>
        <taxon>Pseudomonadati</taxon>
        <taxon>Pseudomonadota</taxon>
        <taxon>Betaproteobacteria</taxon>
        <taxon>Burkholderiales</taxon>
        <taxon>Burkholderiaceae</taxon>
        <taxon>Trinickia</taxon>
    </lineage>
</organism>
<dbReference type="AlphaFoldDB" id="A0A4P8J162"/>
<gene>
    <name evidence="2" type="ORF">FAZ95_32210</name>
</gene>
<reference evidence="2 3" key="1">
    <citation type="submission" date="2019-05" db="EMBL/GenBank/DDBJ databases">
        <title>Burkholderia sp. DHOD12, isolated from subtropical forest soil.</title>
        <authorList>
            <person name="Gao Z.-H."/>
            <person name="Qiu L.-H."/>
        </authorList>
    </citation>
    <scope>NUCLEOTIDE SEQUENCE [LARGE SCALE GENOMIC DNA]</scope>
    <source>
        <strain evidence="2 3">DHOD12</strain>
    </source>
</reference>
<dbReference type="Proteomes" id="UP000298656">
    <property type="component" value="Chromosome 2"/>
</dbReference>
<dbReference type="RefSeq" id="WP_137336452.1">
    <property type="nucleotide sequence ID" value="NZ_CP040078.1"/>
</dbReference>
<dbReference type="EMBL" id="CP040078">
    <property type="protein sequence ID" value="QCP53683.1"/>
    <property type="molecule type" value="Genomic_DNA"/>
</dbReference>